<dbReference type="SUPFAM" id="SSF48019">
    <property type="entry name" value="post-AAA+ oligomerization domain-like"/>
    <property type="match status" value="1"/>
</dbReference>
<sequence>MNQEIKNLSKIYNLDVVNIFYEKNEDIEKIIFALDNVDLFLTKKIYVIKDLIFFEKSINKKDEFLTEQLINAIEKTEHIVIFNNSNILKEKDIYQNFFTKKLISQMNMKIKMLNSLNENELINFVIDKVKENGGSINFVNASLLISKTANNLSLINTEIEKLLNFEKNIQTETINSLVETINIDDPFGFVNSIESNDFAIIWQKYYEKLVLGTPISMLIAQLSQHLILCHQIYAYYSINKSLDQLANDLKINIFRVKKVNQSLKKMGIKKVKHLLIALANLDHNIKNGLIDEQKGFEHFLIKYFV</sequence>
<dbReference type="InterPro" id="IPR008921">
    <property type="entry name" value="DNA_pol3_clamp-load_cplx_C"/>
</dbReference>
<evidence type="ECO:0000256" key="1">
    <source>
        <dbReference type="ARBA" id="ARBA00012417"/>
    </source>
</evidence>
<keyword evidence="4" id="KW-0235">DNA replication</keyword>
<dbReference type="GO" id="GO:0003887">
    <property type="term" value="F:DNA-directed DNA polymerase activity"/>
    <property type="evidence" value="ECO:0007669"/>
    <property type="project" value="UniProtKB-KW"/>
</dbReference>
<dbReference type="Gene3D" id="1.20.272.10">
    <property type="match status" value="1"/>
</dbReference>
<comment type="catalytic activity">
    <reaction evidence="7">
        <text>DNA(n) + a 2'-deoxyribonucleoside 5'-triphosphate = DNA(n+1) + diphosphate</text>
        <dbReference type="Rhea" id="RHEA:22508"/>
        <dbReference type="Rhea" id="RHEA-COMP:17339"/>
        <dbReference type="Rhea" id="RHEA-COMP:17340"/>
        <dbReference type="ChEBI" id="CHEBI:33019"/>
        <dbReference type="ChEBI" id="CHEBI:61560"/>
        <dbReference type="ChEBI" id="CHEBI:173112"/>
        <dbReference type="EC" id="2.7.7.7"/>
    </reaction>
</comment>
<dbReference type="Proteomes" id="UP000004978">
    <property type="component" value="Unassembled WGS sequence"/>
</dbReference>
<keyword evidence="5" id="KW-0239">DNA-directed DNA polymerase</keyword>
<dbReference type="InterPro" id="IPR048466">
    <property type="entry name" value="DNA_pol3_delta-like_C"/>
</dbReference>
<dbReference type="Gene3D" id="1.10.8.60">
    <property type="match status" value="1"/>
</dbReference>
<feature type="domain" description="DNA polymerase III delta subunit-like C-terminal" evidence="8">
    <location>
        <begin position="187"/>
        <end position="303"/>
    </location>
</feature>
<protein>
    <recommendedName>
        <fullName evidence="1">DNA-directed DNA polymerase</fullName>
        <ecNumber evidence="1">2.7.7.7</ecNumber>
    </recommendedName>
</protein>
<proteinExistence type="inferred from homology"/>
<dbReference type="STRING" id="1037410.MCSF7_01756"/>
<dbReference type="AlphaFoldDB" id="F9UKE0"/>
<evidence type="ECO:0000313" key="10">
    <source>
        <dbReference type="Proteomes" id="UP000004978"/>
    </source>
</evidence>
<dbReference type="InterPro" id="IPR005790">
    <property type="entry name" value="DNA_polIII_delta"/>
</dbReference>
<evidence type="ECO:0000313" key="9">
    <source>
        <dbReference type="EMBL" id="EGV00145.1"/>
    </source>
</evidence>
<dbReference type="PANTHER" id="PTHR34388:SF1">
    <property type="entry name" value="DNA POLYMERASE III SUBUNIT DELTA"/>
    <property type="match status" value="1"/>
</dbReference>
<organism evidence="9 10">
    <name type="scientific">Mycoplasmopsis columbina SF7</name>
    <dbReference type="NCBI Taxonomy" id="1037410"/>
    <lineage>
        <taxon>Bacteria</taxon>
        <taxon>Bacillati</taxon>
        <taxon>Mycoplasmatota</taxon>
        <taxon>Mycoplasmoidales</taxon>
        <taxon>Metamycoplasmataceae</taxon>
        <taxon>Mycoplasmopsis</taxon>
    </lineage>
</organism>
<gene>
    <name evidence="9" type="ORF">MCSF7_01756</name>
</gene>
<evidence type="ECO:0000259" key="8">
    <source>
        <dbReference type="Pfam" id="PF21694"/>
    </source>
</evidence>
<dbReference type="Pfam" id="PF21694">
    <property type="entry name" value="DNA_pol3_delta_C"/>
    <property type="match status" value="1"/>
</dbReference>
<dbReference type="PANTHER" id="PTHR34388">
    <property type="entry name" value="DNA POLYMERASE III SUBUNIT DELTA"/>
    <property type="match status" value="1"/>
</dbReference>
<dbReference type="GO" id="GO:0003677">
    <property type="term" value="F:DNA binding"/>
    <property type="evidence" value="ECO:0007669"/>
    <property type="project" value="InterPro"/>
</dbReference>
<evidence type="ECO:0000256" key="7">
    <source>
        <dbReference type="ARBA" id="ARBA00049244"/>
    </source>
</evidence>
<name>F9UKE0_9BACT</name>
<evidence type="ECO:0000256" key="4">
    <source>
        <dbReference type="ARBA" id="ARBA00022705"/>
    </source>
</evidence>
<comment type="caution">
    <text evidence="9">The sequence shown here is derived from an EMBL/GenBank/DDBJ whole genome shotgun (WGS) entry which is preliminary data.</text>
</comment>
<keyword evidence="10" id="KW-1185">Reference proteome</keyword>
<dbReference type="GO" id="GO:0006261">
    <property type="term" value="P:DNA-templated DNA replication"/>
    <property type="evidence" value="ECO:0007669"/>
    <property type="project" value="TreeGrafter"/>
</dbReference>
<evidence type="ECO:0000256" key="6">
    <source>
        <dbReference type="ARBA" id="ARBA00034754"/>
    </source>
</evidence>
<reference evidence="9 10" key="1">
    <citation type="journal article" date="2013" name="Genome Announc.">
        <title>Genome Sequence of Mycoplasma columbinum Strain SF7.</title>
        <authorList>
            <person name="Guo Z."/>
            <person name="Xu X."/>
            <person name="Zheng Q."/>
            <person name="Li T."/>
            <person name="Kuang S."/>
            <person name="Zhang Z."/>
            <person name="Chen Y."/>
            <person name="Lu X."/>
            <person name="Zhou R."/>
            <person name="Bi D."/>
            <person name="Jin H."/>
        </authorList>
    </citation>
    <scope>NUCLEOTIDE SEQUENCE [LARGE SCALE GENOMIC DNA]</scope>
    <source>
        <strain evidence="9 10">SF7</strain>
    </source>
</reference>
<dbReference type="EC" id="2.7.7.7" evidence="1"/>
<dbReference type="NCBIfam" id="TIGR01128">
    <property type="entry name" value="holA"/>
    <property type="match status" value="1"/>
</dbReference>
<comment type="similarity">
    <text evidence="6">Belongs to the DNA polymerase HolA subunit family.</text>
</comment>
<dbReference type="EMBL" id="AFXA01000011">
    <property type="protein sequence ID" value="EGV00145.1"/>
    <property type="molecule type" value="Genomic_DNA"/>
</dbReference>
<dbReference type="GO" id="GO:0009360">
    <property type="term" value="C:DNA polymerase III complex"/>
    <property type="evidence" value="ECO:0007669"/>
    <property type="project" value="TreeGrafter"/>
</dbReference>
<keyword evidence="2" id="KW-0808">Transferase</keyword>
<dbReference type="eggNOG" id="COG1466">
    <property type="taxonomic scope" value="Bacteria"/>
</dbReference>
<evidence type="ECO:0000256" key="2">
    <source>
        <dbReference type="ARBA" id="ARBA00022679"/>
    </source>
</evidence>
<evidence type="ECO:0000256" key="3">
    <source>
        <dbReference type="ARBA" id="ARBA00022695"/>
    </source>
</evidence>
<keyword evidence="3" id="KW-0548">Nucleotidyltransferase</keyword>
<evidence type="ECO:0000256" key="5">
    <source>
        <dbReference type="ARBA" id="ARBA00022932"/>
    </source>
</evidence>
<accession>F9UKE0</accession>